<dbReference type="Gene3D" id="3.40.50.1110">
    <property type="entry name" value="SGNH hydrolase"/>
    <property type="match status" value="1"/>
</dbReference>
<evidence type="ECO:0000313" key="1">
    <source>
        <dbReference type="EMBL" id="KAK6753276.1"/>
    </source>
</evidence>
<evidence type="ECO:0000313" key="2">
    <source>
        <dbReference type="Proteomes" id="UP001303046"/>
    </source>
</evidence>
<evidence type="ECO:0008006" key="3">
    <source>
        <dbReference type="Google" id="ProtNLM"/>
    </source>
</evidence>
<comment type="caution">
    <text evidence="1">The sequence shown here is derived from an EMBL/GenBank/DDBJ whole genome shotgun (WGS) entry which is preliminary data.</text>
</comment>
<organism evidence="1 2">
    <name type="scientific">Necator americanus</name>
    <name type="common">Human hookworm</name>
    <dbReference type="NCBI Taxonomy" id="51031"/>
    <lineage>
        <taxon>Eukaryota</taxon>
        <taxon>Metazoa</taxon>
        <taxon>Ecdysozoa</taxon>
        <taxon>Nematoda</taxon>
        <taxon>Chromadorea</taxon>
        <taxon>Rhabditida</taxon>
        <taxon>Rhabditina</taxon>
        <taxon>Rhabditomorpha</taxon>
        <taxon>Strongyloidea</taxon>
        <taxon>Ancylostomatidae</taxon>
        <taxon>Bunostominae</taxon>
        <taxon>Necator</taxon>
    </lineage>
</organism>
<reference evidence="1 2" key="1">
    <citation type="submission" date="2023-08" db="EMBL/GenBank/DDBJ databases">
        <title>A Necator americanus chromosomal reference genome.</title>
        <authorList>
            <person name="Ilik V."/>
            <person name="Petrzelkova K.J."/>
            <person name="Pardy F."/>
            <person name="Fuh T."/>
            <person name="Niatou-Singa F.S."/>
            <person name="Gouil Q."/>
            <person name="Baker L."/>
            <person name="Ritchie M.E."/>
            <person name="Jex A.R."/>
            <person name="Gazzola D."/>
            <person name="Li H."/>
            <person name="Toshio Fujiwara R."/>
            <person name="Zhan B."/>
            <person name="Aroian R.V."/>
            <person name="Pafco B."/>
            <person name="Schwarz E.M."/>
        </authorList>
    </citation>
    <scope>NUCLEOTIDE SEQUENCE [LARGE SCALE GENOMIC DNA]</scope>
    <source>
        <strain evidence="1 2">Aroian</strain>
        <tissue evidence="1">Whole animal</tissue>
    </source>
</reference>
<dbReference type="PANTHER" id="PTHR37981">
    <property type="entry name" value="LIPASE 2"/>
    <property type="match status" value="1"/>
</dbReference>
<dbReference type="InterPro" id="IPR037460">
    <property type="entry name" value="SEST-like"/>
</dbReference>
<protein>
    <recommendedName>
        <fullName evidence="3">Triacylglycerol lipase</fullName>
    </recommendedName>
</protein>
<keyword evidence="2" id="KW-1185">Reference proteome</keyword>
<gene>
    <name evidence="1" type="primary">Necator_chrV.g17500</name>
    <name evidence="1" type="ORF">RB195_012710</name>
</gene>
<accession>A0ABR1DS71</accession>
<dbReference type="Proteomes" id="UP001303046">
    <property type="component" value="Unassembled WGS sequence"/>
</dbReference>
<dbReference type="InterPro" id="IPR036514">
    <property type="entry name" value="SGNH_hydro_sf"/>
</dbReference>
<dbReference type="SUPFAM" id="SSF52266">
    <property type="entry name" value="SGNH hydrolase"/>
    <property type="match status" value="1"/>
</dbReference>
<name>A0ABR1DS71_NECAM</name>
<sequence length="223" mass="24898">MLNNWPRLLMFIWDQSHSISVDRIHIEIQPLPSTIDIHNNRLINSPMDFEKFFGLVTVSACNFSTTDNVTYHWQQFFDGTRLHAFQTSACHTTVQCVEKGSYIIQVSVTTSKGELLSVGTGNFMSSPQWMAVIGDSFASGEGNPEIPQSGDTRAKWIDRKCHRSGKSFAAHVFSEMQKMNPQLYLTFLACAGASVENGILKAKGRSSQLATLESIATMRINMI</sequence>
<proteinExistence type="predicted"/>
<dbReference type="EMBL" id="JAVFWL010000005">
    <property type="protein sequence ID" value="KAK6753276.1"/>
    <property type="molecule type" value="Genomic_DNA"/>
</dbReference>
<dbReference type="PANTHER" id="PTHR37981:SF1">
    <property type="entry name" value="SGNH HYDROLASE-TYPE ESTERASE DOMAIN-CONTAINING PROTEIN"/>
    <property type="match status" value="1"/>
</dbReference>